<name>A0AAW2XTA6_9LAMI</name>
<organism evidence="1">
    <name type="scientific">Sesamum latifolium</name>
    <dbReference type="NCBI Taxonomy" id="2727402"/>
    <lineage>
        <taxon>Eukaryota</taxon>
        <taxon>Viridiplantae</taxon>
        <taxon>Streptophyta</taxon>
        <taxon>Embryophyta</taxon>
        <taxon>Tracheophyta</taxon>
        <taxon>Spermatophyta</taxon>
        <taxon>Magnoliopsida</taxon>
        <taxon>eudicotyledons</taxon>
        <taxon>Gunneridae</taxon>
        <taxon>Pentapetalae</taxon>
        <taxon>asterids</taxon>
        <taxon>lamiids</taxon>
        <taxon>Lamiales</taxon>
        <taxon>Pedaliaceae</taxon>
        <taxon>Sesamum</taxon>
    </lineage>
</organism>
<sequence>MARQRLGRQKTTLIMTARLAWRSRAVQQIWGEQRGGATAWFDGWMMQSAGSDGGC</sequence>
<gene>
    <name evidence="1" type="ORF">Slati_0843200</name>
</gene>
<reference evidence="1" key="2">
    <citation type="journal article" date="2024" name="Plant">
        <title>Genomic evolution and insights into agronomic trait innovations of Sesamum species.</title>
        <authorList>
            <person name="Miao H."/>
            <person name="Wang L."/>
            <person name="Qu L."/>
            <person name="Liu H."/>
            <person name="Sun Y."/>
            <person name="Le M."/>
            <person name="Wang Q."/>
            <person name="Wei S."/>
            <person name="Zheng Y."/>
            <person name="Lin W."/>
            <person name="Duan Y."/>
            <person name="Cao H."/>
            <person name="Xiong S."/>
            <person name="Wang X."/>
            <person name="Wei L."/>
            <person name="Li C."/>
            <person name="Ma Q."/>
            <person name="Ju M."/>
            <person name="Zhao R."/>
            <person name="Li G."/>
            <person name="Mu C."/>
            <person name="Tian Q."/>
            <person name="Mei H."/>
            <person name="Zhang T."/>
            <person name="Gao T."/>
            <person name="Zhang H."/>
        </authorList>
    </citation>
    <scope>NUCLEOTIDE SEQUENCE</scope>
    <source>
        <strain evidence="1">KEN1</strain>
    </source>
</reference>
<proteinExistence type="predicted"/>
<dbReference type="AlphaFoldDB" id="A0AAW2XTA6"/>
<evidence type="ECO:0000313" key="1">
    <source>
        <dbReference type="EMBL" id="KAL0455040.1"/>
    </source>
</evidence>
<comment type="caution">
    <text evidence="1">The sequence shown here is derived from an EMBL/GenBank/DDBJ whole genome shotgun (WGS) entry which is preliminary data.</text>
</comment>
<reference evidence="1" key="1">
    <citation type="submission" date="2020-06" db="EMBL/GenBank/DDBJ databases">
        <authorList>
            <person name="Li T."/>
            <person name="Hu X."/>
            <person name="Zhang T."/>
            <person name="Song X."/>
            <person name="Zhang H."/>
            <person name="Dai N."/>
            <person name="Sheng W."/>
            <person name="Hou X."/>
            <person name="Wei L."/>
        </authorList>
    </citation>
    <scope>NUCLEOTIDE SEQUENCE</scope>
    <source>
        <strain evidence="1">KEN1</strain>
        <tissue evidence="1">Leaf</tissue>
    </source>
</reference>
<dbReference type="EMBL" id="JACGWN010000003">
    <property type="protein sequence ID" value="KAL0455040.1"/>
    <property type="molecule type" value="Genomic_DNA"/>
</dbReference>
<protein>
    <submittedName>
        <fullName evidence="1">Uncharacterized protein</fullName>
    </submittedName>
</protein>
<accession>A0AAW2XTA6</accession>